<protein>
    <recommendedName>
        <fullName evidence="7">Transmembrane signal peptide protein</fullName>
    </recommendedName>
</protein>
<feature type="domain" description="DUF2207" evidence="3">
    <location>
        <begin position="34"/>
        <end position="224"/>
    </location>
</feature>
<dbReference type="OrthoDB" id="79353at2"/>
<evidence type="ECO:0000259" key="4">
    <source>
        <dbReference type="Pfam" id="PF20990"/>
    </source>
</evidence>
<feature type="transmembrane region" description="Helical" evidence="2">
    <location>
        <begin position="428"/>
        <end position="454"/>
    </location>
</feature>
<dbReference type="Proteomes" id="UP000321561">
    <property type="component" value="Chromosome"/>
</dbReference>
<name>A0A510L9P0_9FUSO</name>
<dbReference type="AlphaFoldDB" id="A0A510L9P0"/>
<dbReference type="InterPro" id="IPR018702">
    <property type="entry name" value="DUF2207"/>
</dbReference>
<dbReference type="Pfam" id="PF20990">
    <property type="entry name" value="DUF2207_C"/>
    <property type="match status" value="1"/>
</dbReference>
<accession>A0A510L9P0</accession>
<evidence type="ECO:0000313" key="6">
    <source>
        <dbReference type="Proteomes" id="UP000321561"/>
    </source>
</evidence>
<dbReference type="EMBL" id="AP019846">
    <property type="protein sequence ID" value="BBM60049.1"/>
    <property type="molecule type" value="Genomic_DNA"/>
</dbReference>
<evidence type="ECO:0000256" key="2">
    <source>
        <dbReference type="SAM" id="Phobius"/>
    </source>
</evidence>
<dbReference type="Pfam" id="PF09972">
    <property type="entry name" value="DUF2207"/>
    <property type="match status" value="1"/>
</dbReference>
<feature type="region of interest" description="Disordered" evidence="1">
    <location>
        <begin position="618"/>
        <end position="650"/>
    </location>
</feature>
<keyword evidence="2" id="KW-1133">Transmembrane helix</keyword>
<keyword evidence="2" id="KW-0472">Membrane</keyword>
<feature type="transmembrane region" description="Helical" evidence="2">
    <location>
        <begin position="466"/>
        <end position="494"/>
    </location>
</feature>
<feature type="domain" description="Predicted membrane protein YciQ-like C-terminal" evidence="4">
    <location>
        <begin position="283"/>
        <end position="558"/>
    </location>
</feature>
<dbReference type="KEGG" id="lhg:JMUB5056_1643"/>
<evidence type="ECO:0000313" key="5">
    <source>
        <dbReference type="EMBL" id="BBM60049.1"/>
    </source>
</evidence>
<feature type="transmembrane region" description="Helical" evidence="2">
    <location>
        <begin position="249"/>
        <end position="271"/>
    </location>
</feature>
<feature type="compositionally biased region" description="Gly residues" evidence="1">
    <location>
        <begin position="624"/>
        <end position="650"/>
    </location>
</feature>
<sequence>MKSFSNRKLNSIFSIMFVFFTLFFLSAKSLIAEKITNYEVTVQMNKNGTLTVNEVIDYEFDGAAKHGIYRDIPLRSKKNGVDIYKSYIKMNSIKRNGISEEYSTKLFDEGIRYRVGSADRFVENGVNRYEFNYVIYNAVFEKNGIYQVYFNAIGQFWQVPIEKAAVNIKFGNGEPVLKNEIRQLDIFTGEYGQSGKDYITNLNNGTVEIKTNKVLEAYNGLSFRLNLKTDNISPTFWDKLQTLYYAHPLIAVGPIIIIILAIYGFVTWYIFGRDVNKKAIVPEFNIPKDISAMYAAYINGEREPKEILTIGVLSLLSKGYVEANDEEGNGRNVEYTLSDSRKSKPELAEEEKIVFNALSDNGYIFKKERSLYDASNKILKSFEKEYKKKVYKDNNIFNIVFIVGMIIVFMISSTASSGTAGISDGISGAVSLVMVAIFFGIVLNTIFSIINNIYGNNSKFLKIIKWIAVLFFSLIYGVLNFIIIGIIMAMYVVYSKIIGRYTVDGMRKKEYLDGMKMYIKTAEANQIMKFNDVDELVAYFKGILPYAVALGVKNEAVKLMKNTIKLYDFDESTYSYINRGVHFNSYNNFFLSDMISRGYNNAYNEIAEERFSTLRENSRNSSGSGFGGGGFSSGGGFSGGGSGGGGGGSW</sequence>
<reference evidence="5 6" key="1">
    <citation type="submission" date="2019-07" db="EMBL/GenBank/DDBJ databases">
        <title>Complete Genome Sequence of Leptotrichia hongkongensis Strain JMUB5056.</title>
        <authorList>
            <person name="Watanabe S."/>
            <person name="Cui L."/>
        </authorList>
    </citation>
    <scope>NUCLEOTIDE SEQUENCE [LARGE SCALE GENOMIC DNA]</scope>
    <source>
        <strain evidence="5 6">JMUB5056</strain>
    </source>
</reference>
<keyword evidence="2" id="KW-0812">Transmembrane</keyword>
<evidence type="ECO:0000256" key="1">
    <source>
        <dbReference type="SAM" id="MobiDB-lite"/>
    </source>
</evidence>
<feature type="transmembrane region" description="Helical" evidence="2">
    <location>
        <begin position="396"/>
        <end position="416"/>
    </location>
</feature>
<dbReference type="RefSeq" id="WP_147005973.1">
    <property type="nucleotide sequence ID" value="NZ_AP019846.1"/>
</dbReference>
<gene>
    <name evidence="5" type="ORF">JMUB5056_1643</name>
</gene>
<proteinExistence type="predicted"/>
<evidence type="ECO:0000259" key="3">
    <source>
        <dbReference type="Pfam" id="PF09972"/>
    </source>
</evidence>
<evidence type="ECO:0008006" key="7">
    <source>
        <dbReference type="Google" id="ProtNLM"/>
    </source>
</evidence>
<organism evidence="5 6">
    <name type="scientific">Leptotrichia hongkongensis</name>
    <dbReference type="NCBI Taxonomy" id="554406"/>
    <lineage>
        <taxon>Bacteria</taxon>
        <taxon>Fusobacteriati</taxon>
        <taxon>Fusobacteriota</taxon>
        <taxon>Fusobacteriia</taxon>
        <taxon>Fusobacteriales</taxon>
        <taxon>Leptotrichiaceae</taxon>
        <taxon>Leptotrichia</taxon>
    </lineage>
</organism>
<dbReference type="InterPro" id="IPR048389">
    <property type="entry name" value="YciQ-like_C"/>
</dbReference>